<dbReference type="AlphaFoldDB" id="A0A382STJ1"/>
<dbReference type="EMBL" id="UINC01131492">
    <property type="protein sequence ID" value="SVD13234.1"/>
    <property type="molecule type" value="Genomic_DNA"/>
</dbReference>
<sequence length="78" mass="8324">PGESAEVVIELDHRAFAYWDPADPGYADRNHRVPVAAGGGHVGHRVEPGWYADPGDYEVRLGASSADIRAVLALTLEG</sequence>
<organism evidence="1">
    <name type="scientific">marine metagenome</name>
    <dbReference type="NCBI Taxonomy" id="408172"/>
    <lineage>
        <taxon>unclassified sequences</taxon>
        <taxon>metagenomes</taxon>
        <taxon>ecological metagenomes</taxon>
    </lineage>
</organism>
<dbReference type="InterPro" id="IPR013783">
    <property type="entry name" value="Ig-like_fold"/>
</dbReference>
<name>A0A382STJ1_9ZZZZ</name>
<proteinExistence type="predicted"/>
<reference evidence="1" key="1">
    <citation type="submission" date="2018-05" db="EMBL/GenBank/DDBJ databases">
        <authorList>
            <person name="Lanie J.A."/>
            <person name="Ng W.-L."/>
            <person name="Kazmierczak K.M."/>
            <person name="Andrzejewski T.M."/>
            <person name="Davidsen T.M."/>
            <person name="Wayne K.J."/>
            <person name="Tettelin H."/>
            <person name="Glass J.I."/>
            <person name="Rusch D."/>
            <person name="Podicherti R."/>
            <person name="Tsui H.-C.T."/>
            <person name="Winkler M.E."/>
        </authorList>
    </citation>
    <scope>NUCLEOTIDE SEQUENCE</scope>
</reference>
<evidence type="ECO:0000313" key="1">
    <source>
        <dbReference type="EMBL" id="SVD13234.1"/>
    </source>
</evidence>
<protein>
    <submittedName>
        <fullName evidence="1">Uncharacterized protein</fullName>
    </submittedName>
</protein>
<gene>
    <name evidence="1" type="ORF">METZ01_LOCUS366088</name>
</gene>
<accession>A0A382STJ1</accession>
<feature type="non-terminal residue" evidence="1">
    <location>
        <position position="1"/>
    </location>
</feature>
<dbReference type="Gene3D" id="2.60.40.10">
    <property type="entry name" value="Immunoglobulins"/>
    <property type="match status" value="1"/>
</dbReference>